<evidence type="ECO:0000313" key="4">
    <source>
        <dbReference type="Proteomes" id="UP000663848"/>
    </source>
</evidence>
<comment type="caution">
    <text evidence="3">The sequence shown here is derived from an EMBL/GenBank/DDBJ whole genome shotgun (WGS) entry which is preliminary data.</text>
</comment>
<proteinExistence type="predicted"/>
<dbReference type="Gene3D" id="3.40.50.10810">
    <property type="entry name" value="Tandem AAA-ATPase domain"/>
    <property type="match status" value="1"/>
</dbReference>
<dbReference type="EMBL" id="CAJOBR010071848">
    <property type="protein sequence ID" value="CAF5102119.1"/>
    <property type="molecule type" value="Genomic_DNA"/>
</dbReference>
<dbReference type="SUPFAM" id="SSF52540">
    <property type="entry name" value="P-loop containing nucleoside triphosphate hydrolases"/>
    <property type="match status" value="1"/>
</dbReference>
<accession>A0A822EYC5</accession>
<dbReference type="Pfam" id="PF00176">
    <property type="entry name" value="SNF2-rel_dom"/>
    <property type="match status" value="1"/>
</dbReference>
<organism evidence="3 4">
    <name type="scientific">Rotaria socialis</name>
    <dbReference type="NCBI Taxonomy" id="392032"/>
    <lineage>
        <taxon>Eukaryota</taxon>
        <taxon>Metazoa</taxon>
        <taxon>Spiralia</taxon>
        <taxon>Gnathifera</taxon>
        <taxon>Rotifera</taxon>
        <taxon>Eurotatoria</taxon>
        <taxon>Bdelloidea</taxon>
        <taxon>Philodinida</taxon>
        <taxon>Philodinidae</taxon>
        <taxon>Rotaria</taxon>
    </lineage>
</organism>
<sequence length="32" mass="3645">GGEMRDYQVRGLNWMISLYENGINGILADEMV</sequence>
<dbReference type="GO" id="GO:0005524">
    <property type="term" value="F:ATP binding"/>
    <property type="evidence" value="ECO:0007669"/>
    <property type="project" value="InterPro"/>
</dbReference>
<dbReference type="PANTHER" id="PTHR10799">
    <property type="entry name" value="SNF2/RAD54 HELICASE FAMILY"/>
    <property type="match status" value="1"/>
</dbReference>
<name>A0A822EYC5_9BILA</name>
<feature type="non-terminal residue" evidence="3">
    <location>
        <position position="1"/>
    </location>
</feature>
<gene>
    <name evidence="2" type="ORF">QYT958_LOCUS44902</name>
    <name evidence="3" type="ORF">QYT958_LOCUS45224</name>
</gene>
<protein>
    <recommendedName>
        <fullName evidence="1">SNF2 N-terminal domain-containing protein</fullName>
    </recommendedName>
</protein>
<dbReference type="InterPro" id="IPR027417">
    <property type="entry name" value="P-loop_NTPase"/>
</dbReference>
<evidence type="ECO:0000313" key="3">
    <source>
        <dbReference type="EMBL" id="CAF5107967.1"/>
    </source>
</evidence>
<evidence type="ECO:0000259" key="1">
    <source>
        <dbReference type="Pfam" id="PF00176"/>
    </source>
</evidence>
<feature type="domain" description="SNF2 N-terminal" evidence="1">
    <location>
        <begin position="7"/>
        <end position="31"/>
    </location>
</feature>
<dbReference type="Proteomes" id="UP000663848">
    <property type="component" value="Unassembled WGS sequence"/>
</dbReference>
<dbReference type="InterPro" id="IPR038718">
    <property type="entry name" value="SNF2-like_sf"/>
</dbReference>
<dbReference type="InterPro" id="IPR000330">
    <property type="entry name" value="SNF2_N"/>
</dbReference>
<evidence type="ECO:0000313" key="2">
    <source>
        <dbReference type="EMBL" id="CAF5102119.1"/>
    </source>
</evidence>
<dbReference type="AlphaFoldDB" id="A0A822EYC5"/>
<reference evidence="3" key="1">
    <citation type="submission" date="2021-02" db="EMBL/GenBank/DDBJ databases">
        <authorList>
            <person name="Nowell W R."/>
        </authorList>
    </citation>
    <scope>NUCLEOTIDE SEQUENCE</scope>
</reference>
<dbReference type="EMBL" id="CAJOBR010074134">
    <property type="protein sequence ID" value="CAF5107967.1"/>
    <property type="molecule type" value="Genomic_DNA"/>
</dbReference>